<dbReference type="GeneID" id="31017460"/>
<dbReference type="STRING" id="236234.A0A1J9QRG1"/>
<accession>A0A1J9QRG1</accession>
<dbReference type="EMBL" id="MNUE01000053">
    <property type="protein sequence ID" value="OJD31040.1"/>
    <property type="molecule type" value="Genomic_DNA"/>
</dbReference>
<dbReference type="RefSeq" id="XP_020127300.1">
    <property type="nucleotide sequence ID" value="XM_020277199.1"/>
</dbReference>
<keyword evidence="3" id="KW-1185">Reference proteome</keyword>
<dbReference type="CDD" id="cd00920">
    <property type="entry name" value="Cupredoxin"/>
    <property type="match status" value="1"/>
</dbReference>
<dbReference type="InterPro" id="IPR008972">
    <property type="entry name" value="Cupredoxin"/>
</dbReference>
<evidence type="ECO:0000256" key="1">
    <source>
        <dbReference type="SAM" id="SignalP"/>
    </source>
</evidence>
<feature type="chain" id="PRO_5013018284" evidence="1">
    <location>
        <begin position="19"/>
        <end position="233"/>
    </location>
</feature>
<proteinExistence type="predicted"/>
<keyword evidence="1" id="KW-0732">Signal</keyword>
<feature type="signal peptide" evidence="1">
    <location>
        <begin position="1"/>
        <end position="18"/>
    </location>
</feature>
<dbReference type="AlphaFoldDB" id="A0A1J9QRG1"/>
<dbReference type="Proteomes" id="UP000183809">
    <property type="component" value="Unassembled WGS sequence"/>
</dbReference>
<comment type="caution">
    <text evidence="2">The sequence shown here is derived from an EMBL/GenBank/DDBJ whole genome shotgun (WGS) entry which is preliminary data.</text>
</comment>
<protein>
    <submittedName>
        <fullName evidence="2">Serine-threonine rich</fullName>
    </submittedName>
</protein>
<dbReference type="InterPro" id="IPR052953">
    <property type="entry name" value="Ser-rich/MCO-related"/>
</dbReference>
<dbReference type="PANTHER" id="PTHR34883">
    <property type="entry name" value="SERINE-RICH PROTEIN, PUTATIVE-RELATED-RELATED"/>
    <property type="match status" value="1"/>
</dbReference>
<evidence type="ECO:0000313" key="2">
    <source>
        <dbReference type="EMBL" id="OJD31040.1"/>
    </source>
</evidence>
<dbReference type="OrthoDB" id="1921208at2759"/>
<dbReference type="SUPFAM" id="SSF49503">
    <property type="entry name" value="Cupredoxins"/>
    <property type="match status" value="1"/>
</dbReference>
<name>A0A1J9QRG1_9PEZI</name>
<gene>
    <name evidence="2" type="ORF">BKCO1_5300087</name>
</gene>
<reference evidence="2 3" key="1">
    <citation type="submission" date="2016-10" db="EMBL/GenBank/DDBJ databases">
        <title>Proteomics and genomics reveal pathogen-plant mechanisms compatible with a hemibiotrophic lifestyle of Diplodia corticola.</title>
        <authorList>
            <person name="Fernandes I."/>
            <person name="De Jonge R."/>
            <person name="Van De Peer Y."/>
            <person name="Devreese B."/>
            <person name="Alves A."/>
            <person name="Esteves A.C."/>
        </authorList>
    </citation>
    <scope>NUCLEOTIDE SEQUENCE [LARGE SCALE GENOMIC DNA]</scope>
    <source>
        <strain evidence="2 3">CBS 112549</strain>
    </source>
</reference>
<dbReference type="PANTHER" id="PTHR34883:SF4">
    <property type="entry name" value="CUPREDOXIN"/>
    <property type="match status" value="1"/>
</dbReference>
<dbReference type="Gene3D" id="2.60.40.420">
    <property type="entry name" value="Cupredoxins - blue copper proteins"/>
    <property type="match status" value="1"/>
</dbReference>
<organism evidence="2 3">
    <name type="scientific">Diplodia corticola</name>
    <dbReference type="NCBI Taxonomy" id="236234"/>
    <lineage>
        <taxon>Eukaryota</taxon>
        <taxon>Fungi</taxon>
        <taxon>Dikarya</taxon>
        <taxon>Ascomycota</taxon>
        <taxon>Pezizomycotina</taxon>
        <taxon>Dothideomycetes</taxon>
        <taxon>Dothideomycetes incertae sedis</taxon>
        <taxon>Botryosphaeriales</taxon>
        <taxon>Botryosphaeriaceae</taxon>
        <taxon>Diplodia</taxon>
    </lineage>
</organism>
<sequence length="233" mass="23661">MKATTFLPLLSASGAALAATHTVMVGGVKPPTDPTGEPTPMLQYSPENIMAAAGDMVEFHFMQKNHTVTQSSFDEPCKAMEGGFDSGFMPNPDGAEGVTWSMMVNDTKPIWAYCKQKTGTHCGKGMVFSVNAVESSDKSFAAYKQLAIQKNGTDLDTAAIAATPAAAVSSTVTLAAGQAQDTAAAAAATVAAGDGTCADGSACTCSCLCGSNSFPEGAAMNNFGGFAGMLPGQ</sequence>
<evidence type="ECO:0000313" key="3">
    <source>
        <dbReference type="Proteomes" id="UP000183809"/>
    </source>
</evidence>